<keyword evidence="4" id="KW-0539">Nucleus</keyword>
<evidence type="ECO:0000256" key="2">
    <source>
        <dbReference type="ARBA" id="ARBA00023125"/>
    </source>
</evidence>
<dbReference type="PANTHER" id="PTHR15348:SF17">
    <property type="entry name" value="AT-RICH INTERACTIVE DOMAIN-CONTAINING PROTEIN 5"/>
    <property type="match status" value="1"/>
</dbReference>
<keyword evidence="3" id="KW-0804">Transcription</keyword>
<dbReference type="EMBL" id="GILB01013893">
    <property type="protein sequence ID" value="NUU94226.1"/>
    <property type="molecule type" value="Transcribed_RNA"/>
</dbReference>
<evidence type="ECO:0000256" key="6">
    <source>
        <dbReference type="SAM" id="Phobius"/>
    </source>
</evidence>
<dbReference type="SMART" id="SM00501">
    <property type="entry name" value="BRIGHT"/>
    <property type="match status" value="1"/>
</dbReference>
<evidence type="ECO:0000256" key="4">
    <source>
        <dbReference type="ARBA" id="ARBA00023242"/>
    </source>
</evidence>
<evidence type="ECO:0000256" key="5">
    <source>
        <dbReference type="SAM" id="MobiDB-lite"/>
    </source>
</evidence>
<dbReference type="Pfam" id="PF01388">
    <property type="entry name" value="ARID"/>
    <property type="match status" value="1"/>
</dbReference>
<protein>
    <recommendedName>
        <fullName evidence="7">ARID domain-containing protein</fullName>
    </recommendedName>
</protein>
<dbReference type="InterPro" id="IPR036431">
    <property type="entry name" value="ARID_dom_sf"/>
</dbReference>
<evidence type="ECO:0000313" key="8">
    <source>
        <dbReference type="EMBL" id="NUU94226.1"/>
    </source>
</evidence>
<name>A0A6M2FCK3_9ROSI</name>
<feature type="compositionally biased region" description="Acidic residues" evidence="5">
    <location>
        <begin position="31"/>
        <end position="41"/>
    </location>
</feature>
<feature type="transmembrane region" description="Helical" evidence="6">
    <location>
        <begin position="339"/>
        <end position="362"/>
    </location>
</feature>
<organism evidence="8">
    <name type="scientific">Populus davidiana</name>
    <dbReference type="NCBI Taxonomy" id="266767"/>
    <lineage>
        <taxon>Eukaryota</taxon>
        <taxon>Viridiplantae</taxon>
        <taxon>Streptophyta</taxon>
        <taxon>Embryophyta</taxon>
        <taxon>Tracheophyta</taxon>
        <taxon>Spermatophyta</taxon>
        <taxon>Magnoliopsida</taxon>
        <taxon>eudicotyledons</taxon>
        <taxon>Gunneridae</taxon>
        <taxon>Pentapetalae</taxon>
        <taxon>rosids</taxon>
        <taxon>fabids</taxon>
        <taxon>Malpighiales</taxon>
        <taxon>Salicaceae</taxon>
        <taxon>Saliceae</taxon>
        <taxon>Populus</taxon>
    </lineage>
</organism>
<dbReference type="PROSITE" id="PS51011">
    <property type="entry name" value="ARID"/>
    <property type="match status" value="1"/>
</dbReference>
<feature type="compositionally biased region" description="Polar residues" evidence="5">
    <location>
        <begin position="97"/>
        <end position="118"/>
    </location>
</feature>
<dbReference type="SUPFAM" id="SSF46774">
    <property type="entry name" value="ARID-like"/>
    <property type="match status" value="1"/>
</dbReference>
<dbReference type="InterPro" id="IPR045147">
    <property type="entry name" value="ARI3A/B/C"/>
</dbReference>
<feature type="compositionally biased region" description="Basic and acidic residues" evidence="5">
    <location>
        <begin position="72"/>
        <end position="90"/>
    </location>
</feature>
<feature type="domain" description="ARID" evidence="7">
    <location>
        <begin position="145"/>
        <end position="236"/>
    </location>
</feature>
<keyword evidence="6" id="KW-1133">Transmembrane helix</keyword>
<dbReference type="SMART" id="SM01014">
    <property type="entry name" value="ARID"/>
    <property type="match status" value="1"/>
</dbReference>
<dbReference type="FunFam" id="1.10.150.60:FF:000009">
    <property type="entry name" value="AT-rich interactive domain-containing protein 3"/>
    <property type="match status" value="1"/>
</dbReference>
<dbReference type="GO" id="GO:0003677">
    <property type="term" value="F:DNA binding"/>
    <property type="evidence" value="ECO:0007669"/>
    <property type="project" value="UniProtKB-KW"/>
</dbReference>
<dbReference type="PANTHER" id="PTHR15348">
    <property type="entry name" value="AT-RICH INTERACTIVE DOMAIN-CONTAINING PROTEIN ARID DOMAIN- CONTAINING PROTEIN DEAD RINGER PROTEIN B-CELL REGULATOR OF IGH TRANSCRIPTION BRIGHT"/>
    <property type="match status" value="1"/>
</dbReference>
<dbReference type="CDD" id="cd16100">
    <property type="entry name" value="ARID"/>
    <property type="match status" value="1"/>
</dbReference>
<keyword evidence="1" id="KW-0805">Transcription regulation</keyword>
<dbReference type="InterPro" id="IPR001606">
    <property type="entry name" value="ARID_dom"/>
</dbReference>
<feature type="compositionally biased region" description="Basic and acidic residues" evidence="5">
    <location>
        <begin position="17"/>
        <end position="30"/>
    </location>
</feature>
<dbReference type="GO" id="GO:0006357">
    <property type="term" value="P:regulation of transcription by RNA polymerase II"/>
    <property type="evidence" value="ECO:0007669"/>
    <property type="project" value="InterPro"/>
</dbReference>
<dbReference type="GO" id="GO:0005634">
    <property type="term" value="C:nucleus"/>
    <property type="evidence" value="ECO:0007669"/>
    <property type="project" value="TreeGrafter"/>
</dbReference>
<dbReference type="Gene3D" id="1.10.150.60">
    <property type="entry name" value="ARID DNA-binding domain"/>
    <property type="match status" value="1"/>
</dbReference>
<evidence type="ECO:0000256" key="1">
    <source>
        <dbReference type="ARBA" id="ARBA00023015"/>
    </source>
</evidence>
<keyword evidence="6" id="KW-0812">Transmembrane</keyword>
<keyword evidence="6" id="KW-0472">Membrane</keyword>
<dbReference type="AlphaFoldDB" id="A0A6M2FCK3"/>
<keyword evidence="2" id="KW-0238">DNA-binding</keyword>
<accession>A0A6M2FCK3</accession>
<proteinExistence type="predicted"/>
<evidence type="ECO:0000259" key="7">
    <source>
        <dbReference type="PROSITE" id="PS51011"/>
    </source>
</evidence>
<sequence length="392" mass="44143">MEDSEMVAVQDWPGDSDANKPSDATVKEQEETADVSEDQEPNENRQALVADDDNTVSLATDVPMTDTPALPDDGKTATDENINRRVVEEKTDGDDGSSVQNQPQTATPSTQRRCSTSRTKLDGAAKSKNVWTDIKMGETDVAGTLEEQAAFMKDLEIFYKQNIMDFKPPKFYGEPLNCLKLWRSVIKLGGYEVVTANKLWRQVGESFHPPKTCTTVSWTFRIFYEKALLEYEKHKKETGELQLPSSPLHQATSVEKEASGYQAPGSGRARRDAAARAMQGWHAQRHLGHGEVSEPIAKVKSLNFARREKPLKSIGLHRQKTTNLELADRPMNAEPDKELRLFIIPFQLIFSVLFTTVFILFIKWSLDDPAVSYDVIFQHSSNCRLYLSTIER</sequence>
<reference evidence="8" key="1">
    <citation type="submission" date="2020-03" db="EMBL/GenBank/DDBJ databases">
        <authorList>
            <person name="Zhang R."/>
        </authorList>
    </citation>
    <scope>NUCLEOTIDE SEQUENCE</scope>
</reference>
<evidence type="ECO:0000256" key="3">
    <source>
        <dbReference type="ARBA" id="ARBA00023163"/>
    </source>
</evidence>
<feature type="region of interest" description="Disordered" evidence="5">
    <location>
        <begin position="1"/>
        <end position="119"/>
    </location>
</feature>